<dbReference type="RefSeq" id="YP_004306183.1">
    <property type="nucleotide sequence ID" value="NC_015263.1"/>
</dbReference>
<organism evidence="1 2">
    <name type="scientific">Lactococcus phage 949</name>
    <dbReference type="NCBI Taxonomy" id="881953"/>
    <lineage>
        <taxon>Viruses</taxon>
        <taxon>Duplodnaviria</taxon>
        <taxon>Heunggongvirae</taxon>
        <taxon>Uroviricota</taxon>
        <taxon>Caudoviricetes</taxon>
        <taxon>Audreyjarvisvirus</taxon>
        <taxon>Audreyjarvisvirus av949</taxon>
    </lineage>
</organism>
<dbReference type="KEGG" id="vg:10358848"/>
<evidence type="ECO:0000313" key="2">
    <source>
        <dbReference type="Proteomes" id="UP000002234"/>
    </source>
</evidence>
<dbReference type="Proteomes" id="UP000002234">
    <property type="component" value="Segment"/>
</dbReference>
<reference evidence="1 2" key="1">
    <citation type="journal article" date="2010" name="Appl. Environ. Microbiol.">
        <title>Characterization of Lactococcus lactis phage 949 and comparison with other lactococcal phages.</title>
        <authorList>
            <person name="Samson J.E."/>
            <person name="Moineau S."/>
        </authorList>
    </citation>
    <scope>NUCLEOTIDE SEQUENCE [LARGE SCALE GENOMIC DNA]</scope>
</reference>
<name>E0YIR0_9CAUD</name>
<protein>
    <submittedName>
        <fullName evidence="1">Uncharacterized protein</fullName>
    </submittedName>
</protein>
<accession>E0YIR0</accession>
<dbReference type="GeneID" id="10358848"/>
<sequence>MNNLQSLMKNLKLSSTLNNFKLYTLTELKKLPKIIKKVMKR</sequence>
<proteinExistence type="predicted"/>
<keyword evidence="2" id="KW-1185">Reference proteome</keyword>
<dbReference type="EMBL" id="HM029250">
    <property type="protein sequence ID" value="ADM73581.1"/>
    <property type="molecule type" value="Genomic_DNA"/>
</dbReference>
<evidence type="ECO:0000313" key="1">
    <source>
        <dbReference type="EMBL" id="ADM73581.1"/>
    </source>
</evidence>